<dbReference type="InParanoid" id="E2C628"/>
<dbReference type="STRING" id="610380.E2C628"/>
<protein>
    <recommendedName>
        <fullName evidence="1">Complementary sex determiner C-terminal domain-containing protein</fullName>
    </recommendedName>
</protein>
<dbReference type="InterPro" id="IPR021007">
    <property type="entry name" value="Sex_determ_C"/>
</dbReference>
<gene>
    <name evidence="2" type="ORF">EAI_07168</name>
</gene>
<evidence type="ECO:0000313" key="3">
    <source>
        <dbReference type="Proteomes" id="UP000008237"/>
    </source>
</evidence>
<evidence type="ECO:0000259" key="1">
    <source>
        <dbReference type="Pfam" id="PF11671"/>
    </source>
</evidence>
<proteinExistence type="predicted"/>
<dbReference type="AlphaFoldDB" id="E2C628"/>
<accession>E2C628</accession>
<name>E2C628_HARSA</name>
<organism evidence="3">
    <name type="scientific">Harpegnathos saltator</name>
    <name type="common">Jerdon's jumping ant</name>
    <dbReference type="NCBI Taxonomy" id="610380"/>
    <lineage>
        <taxon>Eukaryota</taxon>
        <taxon>Metazoa</taxon>
        <taxon>Ecdysozoa</taxon>
        <taxon>Arthropoda</taxon>
        <taxon>Hexapoda</taxon>
        <taxon>Insecta</taxon>
        <taxon>Pterygota</taxon>
        <taxon>Neoptera</taxon>
        <taxon>Endopterygota</taxon>
        <taxon>Hymenoptera</taxon>
        <taxon>Apocrita</taxon>
        <taxon>Aculeata</taxon>
        <taxon>Formicoidea</taxon>
        <taxon>Formicidae</taxon>
        <taxon>Ponerinae</taxon>
        <taxon>Ponerini</taxon>
        <taxon>Harpegnathos</taxon>
    </lineage>
</organism>
<sequence length="140" mass="15876">MTVLVQVLENGIQTIPILADIEIDRTNDLEKEEIETEIGIGIEIEIEKEIEIEADPEIGEIQHHIMLNTYQCLFIMNFPPRPYMVSPMVTIPRGQVPPLGRGRHPPLMGPVRPFPPRFVPPDIYRMGPPAPNPRYGPMFG</sequence>
<dbReference type="EMBL" id="GL452895">
    <property type="protein sequence ID" value="EFN76633.1"/>
    <property type="molecule type" value="Genomic_DNA"/>
</dbReference>
<keyword evidence="3" id="KW-1185">Reference proteome</keyword>
<evidence type="ECO:0000313" key="2">
    <source>
        <dbReference type="EMBL" id="EFN76633.1"/>
    </source>
</evidence>
<feature type="domain" description="Complementary sex determiner C-terminal" evidence="1">
    <location>
        <begin position="73"/>
        <end position="139"/>
    </location>
</feature>
<dbReference type="OrthoDB" id="8194777at2759"/>
<reference evidence="2 3" key="1">
    <citation type="journal article" date="2010" name="Science">
        <title>Genomic comparison of the ants Camponotus floridanus and Harpegnathos saltator.</title>
        <authorList>
            <person name="Bonasio R."/>
            <person name="Zhang G."/>
            <person name="Ye C."/>
            <person name="Mutti N.S."/>
            <person name="Fang X."/>
            <person name="Qin N."/>
            <person name="Donahue G."/>
            <person name="Yang P."/>
            <person name="Li Q."/>
            <person name="Li C."/>
            <person name="Zhang P."/>
            <person name="Huang Z."/>
            <person name="Berger S.L."/>
            <person name="Reinberg D."/>
            <person name="Wang J."/>
            <person name="Liebig J."/>
        </authorList>
    </citation>
    <scope>NUCLEOTIDE SEQUENCE [LARGE SCALE GENOMIC DNA]</scope>
    <source>
        <strain evidence="2 3">R22 G/1</strain>
    </source>
</reference>
<dbReference type="Pfam" id="PF11671">
    <property type="entry name" value="Apis_Csd"/>
    <property type="match status" value="1"/>
</dbReference>
<dbReference type="Proteomes" id="UP000008237">
    <property type="component" value="Unassembled WGS sequence"/>
</dbReference>